<dbReference type="InterPro" id="IPR017969">
    <property type="entry name" value="Heavy-metal-associated_CS"/>
</dbReference>
<gene>
    <name evidence="4" type="ORF">GCM10023321_28030</name>
</gene>
<reference evidence="5" key="1">
    <citation type="journal article" date="2019" name="Int. J. Syst. Evol. Microbiol.">
        <title>The Global Catalogue of Microorganisms (GCM) 10K type strain sequencing project: providing services to taxonomists for standard genome sequencing and annotation.</title>
        <authorList>
            <consortium name="The Broad Institute Genomics Platform"/>
            <consortium name="The Broad Institute Genome Sequencing Center for Infectious Disease"/>
            <person name="Wu L."/>
            <person name="Ma J."/>
        </authorList>
    </citation>
    <scope>NUCLEOTIDE SEQUENCE [LARGE SCALE GENOMIC DNA]</scope>
    <source>
        <strain evidence="5">JCM 18303</strain>
    </source>
</reference>
<dbReference type="PROSITE" id="PS01047">
    <property type="entry name" value="HMA_1"/>
    <property type="match status" value="1"/>
</dbReference>
<accession>A0ABP9Q2Y4</accession>
<organism evidence="4 5">
    <name type="scientific">Pseudonocardia eucalypti</name>
    <dbReference type="NCBI Taxonomy" id="648755"/>
    <lineage>
        <taxon>Bacteria</taxon>
        <taxon>Bacillati</taxon>
        <taxon>Actinomycetota</taxon>
        <taxon>Actinomycetes</taxon>
        <taxon>Pseudonocardiales</taxon>
        <taxon>Pseudonocardiaceae</taxon>
        <taxon>Pseudonocardia</taxon>
    </lineage>
</organism>
<evidence type="ECO:0000256" key="2">
    <source>
        <dbReference type="SAM" id="MobiDB-lite"/>
    </source>
</evidence>
<dbReference type="CDD" id="cd00371">
    <property type="entry name" value="HMA"/>
    <property type="match status" value="1"/>
</dbReference>
<dbReference type="EMBL" id="BAABJP010000010">
    <property type="protein sequence ID" value="GAA5155158.1"/>
    <property type="molecule type" value="Genomic_DNA"/>
</dbReference>
<sequence>MDITRLSYPHTDLNNPGRTSAPQEAQMAVQAPFRITVTVTGMSCDHCVGAVTEELRALSGVRSVDVTLGTGAVTITSDRELNGAEITGAVAEAGYALAD</sequence>
<comment type="caution">
    <text evidence="4">The sequence shown here is derived from an EMBL/GenBank/DDBJ whole genome shotgun (WGS) entry which is preliminary data.</text>
</comment>
<dbReference type="Proteomes" id="UP001428817">
    <property type="component" value="Unassembled WGS sequence"/>
</dbReference>
<evidence type="ECO:0000313" key="5">
    <source>
        <dbReference type="Proteomes" id="UP001428817"/>
    </source>
</evidence>
<dbReference type="PROSITE" id="PS50846">
    <property type="entry name" value="HMA_2"/>
    <property type="match status" value="1"/>
</dbReference>
<evidence type="ECO:0000259" key="3">
    <source>
        <dbReference type="PROSITE" id="PS50846"/>
    </source>
</evidence>
<keyword evidence="1" id="KW-0479">Metal-binding</keyword>
<feature type="compositionally biased region" description="Polar residues" evidence="2">
    <location>
        <begin position="12"/>
        <end position="23"/>
    </location>
</feature>
<evidence type="ECO:0000313" key="4">
    <source>
        <dbReference type="EMBL" id="GAA5155158.1"/>
    </source>
</evidence>
<proteinExistence type="predicted"/>
<dbReference type="SUPFAM" id="SSF55008">
    <property type="entry name" value="HMA, heavy metal-associated domain"/>
    <property type="match status" value="1"/>
</dbReference>
<dbReference type="Pfam" id="PF00403">
    <property type="entry name" value="HMA"/>
    <property type="match status" value="1"/>
</dbReference>
<feature type="region of interest" description="Disordered" evidence="2">
    <location>
        <begin position="1"/>
        <end position="26"/>
    </location>
</feature>
<protein>
    <recommendedName>
        <fullName evidence="3">HMA domain-containing protein</fullName>
    </recommendedName>
</protein>
<evidence type="ECO:0000256" key="1">
    <source>
        <dbReference type="ARBA" id="ARBA00022723"/>
    </source>
</evidence>
<keyword evidence="5" id="KW-1185">Reference proteome</keyword>
<feature type="domain" description="HMA" evidence="3">
    <location>
        <begin position="33"/>
        <end position="98"/>
    </location>
</feature>
<dbReference type="Gene3D" id="3.30.70.100">
    <property type="match status" value="1"/>
</dbReference>
<dbReference type="InterPro" id="IPR006121">
    <property type="entry name" value="HMA_dom"/>
</dbReference>
<name>A0ABP9Q2Y4_9PSEU</name>
<dbReference type="InterPro" id="IPR036163">
    <property type="entry name" value="HMA_dom_sf"/>
</dbReference>